<evidence type="ECO:0000313" key="2">
    <source>
        <dbReference type="Proteomes" id="UP000265520"/>
    </source>
</evidence>
<name>A0A392VS20_9FABA</name>
<accession>A0A392VS20</accession>
<keyword evidence="2" id="KW-1185">Reference proteome</keyword>
<organism evidence="1 2">
    <name type="scientific">Trifolium medium</name>
    <dbReference type="NCBI Taxonomy" id="97028"/>
    <lineage>
        <taxon>Eukaryota</taxon>
        <taxon>Viridiplantae</taxon>
        <taxon>Streptophyta</taxon>
        <taxon>Embryophyta</taxon>
        <taxon>Tracheophyta</taxon>
        <taxon>Spermatophyta</taxon>
        <taxon>Magnoliopsida</taxon>
        <taxon>eudicotyledons</taxon>
        <taxon>Gunneridae</taxon>
        <taxon>Pentapetalae</taxon>
        <taxon>rosids</taxon>
        <taxon>fabids</taxon>
        <taxon>Fabales</taxon>
        <taxon>Fabaceae</taxon>
        <taxon>Papilionoideae</taxon>
        <taxon>50 kb inversion clade</taxon>
        <taxon>NPAAA clade</taxon>
        <taxon>Hologalegina</taxon>
        <taxon>IRL clade</taxon>
        <taxon>Trifolieae</taxon>
        <taxon>Trifolium</taxon>
    </lineage>
</organism>
<reference evidence="1 2" key="1">
    <citation type="journal article" date="2018" name="Front. Plant Sci.">
        <title>Red Clover (Trifolium pratense) and Zigzag Clover (T. medium) - A Picture of Genomic Similarities and Differences.</title>
        <authorList>
            <person name="Dluhosova J."/>
            <person name="Istvanek J."/>
            <person name="Nedelnik J."/>
            <person name="Repkova J."/>
        </authorList>
    </citation>
    <scope>NUCLEOTIDE SEQUENCE [LARGE SCALE GENOMIC DNA]</scope>
    <source>
        <strain evidence="2">cv. 10/8</strain>
        <tissue evidence="1">Leaf</tissue>
    </source>
</reference>
<proteinExistence type="predicted"/>
<feature type="non-terminal residue" evidence="1">
    <location>
        <position position="32"/>
    </location>
</feature>
<evidence type="ECO:0000313" key="1">
    <source>
        <dbReference type="EMBL" id="MCI89220.1"/>
    </source>
</evidence>
<sequence>MASEFLKTPPQEELPGLPAEAPSILHFIQFKI</sequence>
<dbReference type="EMBL" id="LXQA011214202">
    <property type="protein sequence ID" value="MCI89220.1"/>
    <property type="molecule type" value="Genomic_DNA"/>
</dbReference>
<comment type="caution">
    <text evidence="1">The sequence shown here is derived from an EMBL/GenBank/DDBJ whole genome shotgun (WGS) entry which is preliminary data.</text>
</comment>
<dbReference type="Proteomes" id="UP000265520">
    <property type="component" value="Unassembled WGS sequence"/>
</dbReference>
<dbReference type="AlphaFoldDB" id="A0A392VS20"/>
<protein>
    <submittedName>
        <fullName evidence="1">Uncharacterized protein</fullName>
    </submittedName>
</protein>